<sequence length="504" mass="54059">MTTTTLPGTPAPVLEVRDIVKTFGGVTALGGVSIGLRPGEVLCLAGENGSGKSTLIKIISGAEKPDSGSIVVDGKTFTSMDTTDAIKSGIQVIYQDFSLFPNLTVAENIVFTSAVASRRRLHNPRAARPAAQRVVTDLGLTLDLDADVETLSVADKQLTAICRSLVDDARVIIMDEPTTALTHTEVQRLFAIVERLRARGVAFIFVSHKLDEVLAISDRVTVLRSGRHVITSPAAELGLRSIAEHMTGQEVDDTRRVSELRPDAPPVLEVEHLSLPGAFHDVSFTLRRGEILGLTGLLGSGRTEIAESLFGVHPYESGTVKVDGVGSRLRSIDDAIAAGIGYVPEDRLTQGLFLEKSIADNIIASSADRHRTKWRTLDTRAIRQTIDRLFQRLRVKAPNVHAPVRSLSGGNAQRVVLAKWLARGPKVLMLNGPTVGVDVGSKSEILDILRAQAADGMGVIVISDDAPELVASCHRVLVVRHGRVVDVLEGGDVDVESIRKKVAA</sequence>
<reference evidence="10 11" key="1">
    <citation type="submission" date="2019-05" db="EMBL/GenBank/DDBJ databases">
        <title>Georgenia *** sp. nov., and Georgenia *** sp. nov., isolated from the intestinal contents of plateau pika (Ochotona curzoniae) in the Qinghai-Tibet plateau of China.</title>
        <authorList>
            <person name="Tian Z."/>
        </authorList>
    </citation>
    <scope>NUCLEOTIDE SEQUENCE [LARGE SCALE GENOMIC DNA]</scope>
    <source>
        <strain evidence="10 11">Z443</strain>
    </source>
</reference>
<gene>
    <name evidence="10" type="ORF">FE374_15000</name>
</gene>
<evidence type="ECO:0000256" key="6">
    <source>
        <dbReference type="ARBA" id="ARBA00022840"/>
    </source>
</evidence>
<dbReference type="InterPro" id="IPR003593">
    <property type="entry name" value="AAA+_ATPase"/>
</dbReference>
<dbReference type="InterPro" id="IPR027417">
    <property type="entry name" value="P-loop_NTPase"/>
</dbReference>
<dbReference type="Pfam" id="PF00005">
    <property type="entry name" value="ABC_tran"/>
    <property type="match status" value="2"/>
</dbReference>
<dbReference type="InterPro" id="IPR017871">
    <property type="entry name" value="ABC_transporter-like_CS"/>
</dbReference>
<dbReference type="CDD" id="cd03215">
    <property type="entry name" value="ABC_Carb_Monos_II"/>
    <property type="match status" value="1"/>
</dbReference>
<evidence type="ECO:0000256" key="7">
    <source>
        <dbReference type="ARBA" id="ARBA00022967"/>
    </source>
</evidence>
<dbReference type="CDD" id="cd03216">
    <property type="entry name" value="ABC_Carb_Monos_I"/>
    <property type="match status" value="1"/>
</dbReference>
<keyword evidence="8" id="KW-0472">Membrane</keyword>
<dbReference type="InterPro" id="IPR003439">
    <property type="entry name" value="ABC_transporter-like_ATP-bd"/>
</dbReference>
<protein>
    <submittedName>
        <fullName evidence="10">Sugar ABC transporter ATP-binding protein</fullName>
    </submittedName>
</protein>
<evidence type="ECO:0000256" key="3">
    <source>
        <dbReference type="ARBA" id="ARBA00022597"/>
    </source>
</evidence>
<dbReference type="InterPro" id="IPR050107">
    <property type="entry name" value="ABC_carbohydrate_import_ATPase"/>
</dbReference>
<dbReference type="Proteomes" id="UP000314616">
    <property type="component" value="Chromosome"/>
</dbReference>
<evidence type="ECO:0000256" key="8">
    <source>
        <dbReference type="ARBA" id="ARBA00023136"/>
    </source>
</evidence>
<feature type="domain" description="ABC transporter" evidence="9">
    <location>
        <begin position="255"/>
        <end position="504"/>
    </location>
</feature>
<keyword evidence="7" id="KW-1278">Translocase</keyword>
<accession>A0A5B8C5K3</accession>
<name>A0A5B8C5K3_9MICO</name>
<evidence type="ECO:0000256" key="4">
    <source>
        <dbReference type="ARBA" id="ARBA00022737"/>
    </source>
</evidence>
<keyword evidence="4" id="KW-0677">Repeat</keyword>
<dbReference type="PROSITE" id="PS00211">
    <property type="entry name" value="ABC_TRANSPORTER_1"/>
    <property type="match status" value="1"/>
</dbReference>
<dbReference type="GO" id="GO:0005524">
    <property type="term" value="F:ATP binding"/>
    <property type="evidence" value="ECO:0007669"/>
    <property type="project" value="UniProtKB-KW"/>
</dbReference>
<keyword evidence="1" id="KW-0813">Transport</keyword>
<keyword evidence="5" id="KW-0547">Nucleotide-binding</keyword>
<dbReference type="PANTHER" id="PTHR43790:SF1">
    <property type="entry name" value="XYLOSE IMPORT ATP-BINDING PROTEIN XYLG"/>
    <property type="match status" value="1"/>
</dbReference>
<dbReference type="KEGG" id="gyu:FE374_15000"/>
<evidence type="ECO:0000256" key="2">
    <source>
        <dbReference type="ARBA" id="ARBA00022475"/>
    </source>
</evidence>
<dbReference type="Gene3D" id="3.40.50.300">
    <property type="entry name" value="P-loop containing nucleotide triphosphate hydrolases"/>
    <property type="match status" value="2"/>
</dbReference>
<keyword evidence="2" id="KW-1003">Cell membrane</keyword>
<dbReference type="RefSeq" id="WP_139929993.1">
    <property type="nucleotide sequence ID" value="NZ_CP040915.1"/>
</dbReference>
<dbReference type="OrthoDB" id="39350at2"/>
<keyword evidence="3" id="KW-0762">Sugar transport</keyword>
<dbReference type="PROSITE" id="PS50893">
    <property type="entry name" value="ABC_TRANSPORTER_2"/>
    <property type="match status" value="2"/>
</dbReference>
<dbReference type="EMBL" id="CP040915">
    <property type="protein sequence ID" value="QDC25744.1"/>
    <property type="molecule type" value="Genomic_DNA"/>
</dbReference>
<feature type="domain" description="ABC transporter" evidence="9">
    <location>
        <begin position="14"/>
        <end position="250"/>
    </location>
</feature>
<dbReference type="PANTHER" id="PTHR43790">
    <property type="entry name" value="CARBOHYDRATE TRANSPORT ATP-BINDING PROTEIN MG119-RELATED"/>
    <property type="match status" value="1"/>
</dbReference>
<evidence type="ECO:0000313" key="11">
    <source>
        <dbReference type="Proteomes" id="UP000314616"/>
    </source>
</evidence>
<dbReference type="AlphaFoldDB" id="A0A5B8C5K3"/>
<proteinExistence type="predicted"/>
<dbReference type="SMART" id="SM00382">
    <property type="entry name" value="AAA"/>
    <property type="match status" value="2"/>
</dbReference>
<dbReference type="SUPFAM" id="SSF52540">
    <property type="entry name" value="P-loop containing nucleoside triphosphate hydrolases"/>
    <property type="match status" value="2"/>
</dbReference>
<evidence type="ECO:0000313" key="10">
    <source>
        <dbReference type="EMBL" id="QDC25744.1"/>
    </source>
</evidence>
<evidence type="ECO:0000256" key="5">
    <source>
        <dbReference type="ARBA" id="ARBA00022741"/>
    </source>
</evidence>
<organism evidence="10 11">
    <name type="scientific">Georgenia yuyongxinii</name>
    <dbReference type="NCBI Taxonomy" id="2589797"/>
    <lineage>
        <taxon>Bacteria</taxon>
        <taxon>Bacillati</taxon>
        <taxon>Actinomycetota</taxon>
        <taxon>Actinomycetes</taxon>
        <taxon>Micrococcales</taxon>
        <taxon>Bogoriellaceae</taxon>
        <taxon>Georgenia</taxon>
    </lineage>
</organism>
<evidence type="ECO:0000259" key="9">
    <source>
        <dbReference type="PROSITE" id="PS50893"/>
    </source>
</evidence>
<keyword evidence="6 10" id="KW-0067">ATP-binding</keyword>
<dbReference type="GO" id="GO:0016887">
    <property type="term" value="F:ATP hydrolysis activity"/>
    <property type="evidence" value="ECO:0007669"/>
    <property type="project" value="InterPro"/>
</dbReference>
<evidence type="ECO:0000256" key="1">
    <source>
        <dbReference type="ARBA" id="ARBA00022448"/>
    </source>
</evidence>